<evidence type="ECO:0000313" key="4">
    <source>
        <dbReference type="Proteomes" id="UP000332933"/>
    </source>
</evidence>
<keyword evidence="4" id="KW-1185">Reference proteome</keyword>
<dbReference type="OrthoDB" id="18991at2759"/>
<dbReference type="InterPro" id="IPR000182">
    <property type="entry name" value="GNAT_dom"/>
</dbReference>
<protein>
    <submittedName>
        <fullName evidence="3">Aste57867_17205 protein</fullName>
    </submittedName>
</protein>
<dbReference type="Pfam" id="PF00583">
    <property type="entry name" value="Acetyltransf_1"/>
    <property type="match status" value="1"/>
</dbReference>
<dbReference type="Proteomes" id="UP000332933">
    <property type="component" value="Unassembled WGS sequence"/>
</dbReference>
<dbReference type="EMBL" id="VJMH01006052">
    <property type="protein sequence ID" value="KAF0691611.1"/>
    <property type="molecule type" value="Genomic_DNA"/>
</dbReference>
<evidence type="ECO:0000259" key="1">
    <source>
        <dbReference type="Pfam" id="PF00583"/>
    </source>
</evidence>
<evidence type="ECO:0000313" key="2">
    <source>
        <dbReference type="EMBL" id="KAF0691611.1"/>
    </source>
</evidence>
<dbReference type="GO" id="GO:0016747">
    <property type="term" value="F:acyltransferase activity, transferring groups other than amino-acyl groups"/>
    <property type="evidence" value="ECO:0007669"/>
    <property type="project" value="InterPro"/>
</dbReference>
<accession>A0A485L8X4</accession>
<evidence type="ECO:0000313" key="3">
    <source>
        <dbReference type="EMBL" id="VFT93962.1"/>
    </source>
</evidence>
<feature type="domain" description="N-acetyltransferase" evidence="1">
    <location>
        <begin position="64"/>
        <end position="126"/>
    </location>
</feature>
<reference evidence="2" key="2">
    <citation type="submission" date="2019-06" db="EMBL/GenBank/DDBJ databases">
        <title>Genomics analysis of Aphanomyces spp. identifies a new class of oomycete effector associated with host adaptation.</title>
        <authorList>
            <person name="Gaulin E."/>
        </authorList>
    </citation>
    <scope>NUCLEOTIDE SEQUENCE</scope>
    <source>
        <strain evidence="2">CBS 578.67</strain>
    </source>
</reference>
<dbReference type="Gene3D" id="3.40.630.30">
    <property type="match status" value="1"/>
</dbReference>
<proteinExistence type="predicted"/>
<sequence length="252" mass="28000">MPADVEGFSIVALHEAYDATLLDRFYNEILFPCFGIIPDEIEDLPDLHYQLKHGNSDVSGRYLLHMLLVVREDDQSILAGVCFEYYPASNCGLITYIATHPSINTRGLGLGRLLAAQAVDRLHTRAAEHGHKACQGIFFESNTDAVHDDVMVPATRRAMLRQWGVCYLDMVYVQPRLADHKAPCRTLCLGVWSNAIVTTPSGDKAILAAVVLAHLIEFYTVLMGADAVTTDADAIRQIAFLEARDYVYVWEG</sequence>
<organism evidence="3 4">
    <name type="scientific">Aphanomyces stellatus</name>
    <dbReference type="NCBI Taxonomy" id="120398"/>
    <lineage>
        <taxon>Eukaryota</taxon>
        <taxon>Sar</taxon>
        <taxon>Stramenopiles</taxon>
        <taxon>Oomycota</taxon>
        <taxon>Saprolegniomycetes</taxon>
        <taxon>Saprolegniales</taxon>
        <taxon>Verrucalvaceae</taxon>
        <taxon>Aphanomyces</taxon>
    </lineage>
</organism>
<dbReference type="SUPFAM" id="SSF55729">
    <property type="entry name" value="Acyl-CoA N-acyltransferases (Nat)"/>
    <property type="match status" value="1"/>
</dbReference>
<name>A0A485L8X4_9STRA</name>
<reference evidence="3 4" key="1">
    <citation type="submission" date="2019-03" db="EMBL/GenBank/DDBJ databases">
        <authorList>
            <person name="Gaulin E."/>
            <person name="Dumas B."/>
        </authorList>
    </citation>
    <scope>NUCLEOTIDE SEQUENCE [LARGE SCALE GENOMIC DNA]</scope>
    <source>
        <strain evidence="3">CBS 568.67</strain>
    </source>
</reference>
<gene>
    <name evidence="3" type="primary">Aste57867_17205</name>
    <name evidence="2" type="ORF">As57867_017146</name>
    <name evidence="3" type="ORF">ASTE57867_17205</name>
</gene>
<dbReference type="InterPro" id="IPR016181">
    <property type="entry name" value="Acyl_CoA_acyltransferase"/>
</dbReference>
<dbReference type="AlphaFoldDB" id="A0A485L8X4"/>
<dbReference type="EMBL" id="CAADRA010006073">
    <property type="protein sequence ID" value="VFT93962.1"/>
    <property type="molecule type" value="Genomic_DNA"/>
</dbReference>